<organism evidence="4 5">
    <name type="scientific">Crotalaria pallida</name>
    <name type="common">Smooth rattlebox</name>
    <name type="synonym">Crotalaria striata</name>
    <dbReference type="NCBI Taxonomy" id="3830"/>
    <lineage>
        <taxon>Eukaryota</taxon>
        <taxon>Viridiplantae</taxon>
        <taxon>Streptophyta</taxon>
        <taxon>Embryophyta</taxon>
        <taxon>Tracheophyta</taxon>
        <taxon>Spermatophyta</taxon>
        <taxon>Magnoliopsida</taxon>
        <taxon>eudicotyledons</taxon>
        <taxon>Gunneridae</taxon>
        <taxon>Pentapetalae</taxon>
        <taxon>rosids</taxon>
        <taxon>fabids</taxon>
        <taxon>Fabales</taxon>
        <taxon>Fabaceae</taxon>
        <taxon>Papilionoideae</taxon>
        <taxon>50 kb inversion clade</taxon>
        <taxon>genistoids sensu lato</taxon>
        <taxon>core genistoids</taxon>
        <taxon>Crotalarieae</taxon>
        <taxon>Crotalaria</taxon>
    </lineage>
</organism>
<feature type="domain" description="DUF3475" evidence="3">
    <location>
        <begin position="31"/>
        <end position="87"/>
    </location>
</feature>
<keyword evidence="5" id="KW-1185">Reference proteome</keyword>
<proteinExistence type="predicted"/>
<comment type="caution">
    <text evidence="4">The sequence shown here is derived from an EMBL/GenBank/DDBJ whole genome shotgun (WGS) entry which is preliminary data.</text>
</comment>
<dbReference type="InterPro" id="IPR021864">
    <property type="entry name" value="DUF3475"/>
</dbReference>
<dbReference type="PANTHER" id="PTHR31371">
    <property type="entry name" value="BNAC09G50660D PROTEIN"/>
    <property type="match status" value="1"/>
</dbReference>
<evidence type="ECO:0000313" key="5">
    <source>
        <dbReference type="Proteomes" id="UP001372338"/>
    </source>
</evidence>
<protein>
    <submittedName>
        <fullName evidence="4">Uncharacterized protein</fullName>
    </submittedName>
</protein>
<evidence type="ECO:0000259" key="2">
    <source>
        <dbReference type="Pfam" id="PF05003"/>
    </source>
</evidence>
<feature type="region of interest" description="Disordered" evidence="1">
    <location>
        <begin position="273"/>
        <end position="318"/>
    </location>
</feature>
<sequence>MGGDTVNGSWLSALWPVSRKSTSDDKGVVGILALEVAGLMMKVISLWQSLSDEEVMNLREGIVNSAGAKMLVSDDDDFLMELALNEILDNFESLARSVARLGKRCVDPVYHRYEHFVSNPAQNYIQWAGWEYKWKKMERKVKKMDKFVAAMTQFCHELEVLPELEQTLRRMQANPECHRVKLLEYQKKVIRHRQEVRNLRDMSPWSRSFDYVVRLLARSLFTILERIIIVFGNIQLPTVPQQNDFPHMNTNNHLRSHSFSALMHSSVHPSEDHLYGFSSGPNGRRPAPNSAFAADKSKRKKQQQQTLHAPTLRGKHMHSESKQLKHIGAFKDCMSTANTSPVIQSCMQTNGGSMRLADCHMKYLDKVKTVDALSISNRVRIYAKLSSHNQLKPASSTLGDSALALHYANMIVLIERMVSSPHMIDPETRDDLYNMLPTTVRTALRSKLKWHAKSKGSSVYDANLASEWSLVCAQILEWLAPLAHNMIRWHSERNFEKEHSALNANILLVHTLYFANQAKTEAVMVDLLVGLNHVCRIDKKVSLRDTLEFAGTGSTNGFRLRKNGMCNDFL</sequence>
<evidence type="ECO:0000259" key="3">
    <source>
        <dbReference type="Pfam" id="PF11961"/>
    </source>
</evidence>
<dbReference type="EMBL" id="JAYWIO010000008">
    <property type="protein sequence ID" value="KAK7244995.1"/>
    <property type="molecule type" value="Genomic_DNA"/>
</dbReference>
<dbReference type="Proteomes" id="UP001372338">
    <property type="component" value="Unassembled WGS sequence"/>
</dbReference>
<name>A0AAN9HMU9_CROPI</name>
<dbReference type="PANTHER" id="PTHR31371:SF25">
    <property type="entry name" value="PLANT_T32M21-140 PROTEIN"/>
    <property type="match status" value="1"/>
</dbReference>
<accession>A0AAN9HMU9</accession>
<dbReference type="AlphaFoldDB" id="A0AAN9HMU9"/>
<evidence type="ECO:0000256" key="1">
    <source>
        <dbReference type="SAM" id="MobiDB-lite"/>
    </source>
</evidence>
<dbReference type="InterPro" id="IPR007700">
    <property type="entry name" value="DUF668"/>
</dbReference>
<gene>
    <name evidence="4" type="ORF">RIF29_39825</name>
</gene>
<dbReference type="GO" id="GO:0045927">
    <property type="term" value="P:positive regulation of growth"/>
    <property type="evidence" value="ECO:0007669"/>
    <property type="project" value="InterPro"/>
</dbReference>
<dbReference type="Pfam" id="PF11961">
    <property type="entry name" value="DUF3475"/>
    <property type="match status" value="1"/>
</dbReference>
<reference evidence="4 5" key="1">
    <citation type="submission" date="2024-01" db="EMBL/GenBank/DDBJ databases">
        <title>The genomes of 5 underutilized Papilionoideae crops provide insights into root nodulation and disease resistanc.</title>
        <authorList>
            <person name="Yuan L."/>
        </authorList>
    </citation>
    <scope>NUCLEOTIDE SEQUENCE [LARGE SCALE GENOMIC DNA]</scope>
    <source>
        <strain evidence="4">ZHUSHIDOU_FW_LH</strain>
        <tissue evidence="4">Leaf</tissue>
    </source>
</reference>
<feature type="domain" description="DUF668" evidence="2">
    <location>
        <begin position="397"/>
        <end position="488"/>
    </location>
</feature>
<dbReference type="Pfam" id="PF05003">
    <property type="entry name" value="DUF668"/>
    <property type="match status" value="1"/>
</dbReference>
<evidence type="ECO:0000313" key="4">
    <source>
        <dbReference type="EMBL" id="KAK7244995.1"/>
    </source>
</evidence>